<organism evidence="4 5">
    <name type="scientific">Alcaligenes endophyticus</name>
    <dbReference type="NCBI Taxonomy" id="1929088"/>
    <lineage>
        <taxon>Bacteria</taxon>
        <taxon>Pseudomonadati</taxon>
        <taxon>Pseudomonadota</taxon>
        <taxon>Betaproteobacteria</taxon>
        <taxon>Burkholderiales</taxon>
        <taxon>Alcaligenaceae</taxon>
        <taxon>Alcaligenes</taxon>
    </lineage>
</organism>
<keyword evidence="5" id="KW-1185">Reference proteome</keyword>
<feature type="domain" description="3-hydroxyacyl-CoA dehydrogenase C-terminal" evidence="2">
    <location>
        <begin position="184"/>
        <end position="251"/>
    </location>
</feature>
<reference evidence="4" key="1">
    <citation type="submission" date="2021-11" db="EMBL/GenBank/DDBJ databases">
        <title>Draft genome sequence of Alcaligenes endophyticus type strain CCUG 75668T.</title>
        <authorList>
            <person name="Salva-Serra F."/>
            <person name="Duran R.E."/>
            <person name="Seeger M."/>
            <person name="Moore E.R.B."/>
            <person name="Jaen-Luchoro D."/>
        </authorList>
    </citation>
    <scope>NUCLEOTIDE SEQUENCE</scope>
    <source>
        <strain evidence="4">CCUG 75668</strain>
    </source>
</reference>
<keyword evidence="1" id="KW-0560">Oxidoreductase</keyword>
<evidence type="ECO:0000259" key="3">
    <source>
        <dbReference type="Pfam" id="PF02737"/>
    </source>
</evidence>
<dbReference type="InterPro" id="IPR036291">
    <property type="entry name" value="NAD(P)-bd_dom_sf"/>
</dbReference>
<dbReference type="InterPro" id="IPR022694">
    <property type="entry name" value="3-OHacyl-CoA_DH"/>
</dbReference>
<dbReference type="InterPro" id="IPR006108">
    <property type="entry name" value="3HC_DH_C"/>
</dbReference>
<evidence type="ECO:0000313" key="4">
    <source>
        <dbReference type="EMBL" id="MDN4121646.1"/>
    </source>
</evidence>
<name>A0ABT8EK31_9BURK</name>
<feature type="domain" description="3-hydroxyacyl-CoA dehydrogenase NAD binding" evidence="3">
    <location>
        <begin position="5"/>
        <end position="179"/>
    </location>
</feature>
<dbReference type="RefSeq" id="WP_266124313.1">
    <property type="nucleotide sequence ID" value="NZ_JAJHNU010000002.1"/>
</dbReference>
<accession>A0ABT8EK31</accession>
<gene>
    <name evidence="4" type="ORF">LMS43_10125</name>
</gene>
<dbReference type="Pfam" id="PF00725">
    <property type="entry name" value="3HCDH"/>
    <property type="match status" value="1"/>
</dbReference>
<dbReference type="InterPro" id="IPR006176">
    <property type="entry name" value="3-OHacyl-CoA_DH_NAD-bd"/>
</dbReference>
<dbReference type="EMBL" id="JAJHNU010000002">
    <property type="protein sequence ID" value="MDN4121646.1"/>
    <property type="molecule type" value="Genomic_DNA"/>
</dbReference>
<sequence length="311" mass="34251">MTIEHVAVIGTGVIGSSWAAYFLAKGFTVTVYDPAPNAEQTLRQHVQNFWPALQELGVGQGINPDQLRFEADLHAAVKDADFIQENAPERLKIKHELIAQIEQATRPTTIISSSSSGLLVSDMQAGAQHPERIVLGHPFNPPHLIPLVEVIGGKLTSADTVQRTMQFYKDIGKKPIHVKAERKGHVANRLQAALWREALYLLQEDVVSVEDLDTAIAHGPGLRWALLGPFINLHLSGGAGGIAHTIEHLGPPIEEWWQDLGTVSLTPELREKLTQGVQEELAAYDQQALLRKRDALLVDLLKAKENTPDYL</sequence>
<comment type="caution">
    <text evidence="4">The sequence shown here is derived from an EMBL/GenBank/DDBJ whole genome shotgun (WGS) entry which is preliminary data.</text>
</comment>
<dbReference type="SUPFAM" id="SSF48179">
    <property type="entry name" value="6-phosphogluconate dehydrogenase C-terminal domain-like"/>
    <property type="match status" value="1"/>
</dbReference>
<proteinExistence type="predicted"/>
<dbReference type="PANTHER" id="PTHR48075">
    <property type="entry name" value="3-HYDROXYACYL-COA DEHYDROGENASE FAMILY PROTEIN"/>
    <property type="match status" value="1"/>
</dbReference>
<protein>
    <submittedName>
        <fullName evidence="4">3-hydroxyacyl-CoA dehydrogenase NAD-binding domain-containing protein</fullName>
    </submittedName>
</protein>
<dbReference type="Pfam" id="PF02737">
    <property type="entry name" value="3HCDH_N"/>
    <property type="match status" value="1"/>
</dbReference>
<dbReference type="InterPro" id="IPR013328">
    <property type="entry name" value="6PGD_dom2"/>
</dbReference>
<evidence type="ECO:0000259" key="2">
    <source>
        <dbReference type="Pfam" id="PF00725"/>
    </source>
</evidence>
<dbReference type="PANTHER" id="PTHR48075:SF5">
    <property type="entry name" value="3-HYDROXYBUTYRYL-COA DEHYDROGENASE"/>
    <property type="match status" value="1"/>
</dbReference>
<evidence type="ECO:0000256" key="1">
    <source>
        <dbReference type="ARBA" id="ARBA00023002"/>
    </source>
</evidence>
<dbReference type="SUPFAM" id="SSF51735">
    <property type="entry name" value="NAD(P)-binding Rossmann-fold domains"/>
    <property type="match status" value="1"/>
</dbReference>
<dbReference type="Gene3D" id="1.10.1040.10">
    <property type="entry name" value="N-(1-d-carboxylethyl)-l-norvaline Dehydrogenase, domain 2"/>
    <property type="match status" value="1"/>
</dbReference>
<dbReference type="PIRSF" id="PIRSF000105">
    <property type="entry name" value="HCDH"/>
    <property type="match status" value="1"/>
</dbReference>
<dbReference type="InterPro" id="IPR008927">
    <property type="entry name" value="6-PGluconate_DH-like_C_sf"/>
</dbReference>
<evidence type="ECO:0000313" key="5">
    <source>
        <dbReference type="Proteomes" id="UP001168613"/>
    </source>
</evidence>
<dbReference type="Proteomes" id="UP001168613">
    <property type="component" value="Unassembled WGS sequence"/>
</dbReference>
<dbReference type="Gene3D" id="3.40.50.720">
    <property type="entry name" value="NAD(P)-binding Rossmann-like Domain"/>
    <property type="match status" value="1"/>
</dbReference>